<evidence type="ECO:0000256" key="3">
    <source>
        <dbReference type="ARBA" id="ARBA00022884"/>
    </source>
</evidence>
<accession>H5SGP4</accession>
<dbReference type="GO" id="GO:0003735">
    <property type="term" value="F:structural constituent of ribosome"/>
    <property type="evidence" value="ECO:0007669"/>
    <property type="project" value="UniProtKB-UniRule"/>
</dbReference>
<dbReference type="InterPro" id="IPR019984">
    <property type="entry name" value="Ribosomal_uS17_bact/chlr"/>
</dbReference>
<evidence type="ECO:0000256" key="2">
    <source>
        <dbReference type="ARBA" id="ARBA00022730"/>
    </source>
</evidence>
<keyword evidence="3 6" id="KW-0694">RNA-binding</keyword>
<dbReference type="PRINTS" id="PR00973">
    <property type="entry name" value="RIBOSOMALS17"/>
</dbReference>
<keyword evidence="4 6" id="KW-0689">Ribosomal protein</keyword>
<dbReference type="EMBL" id="AP011715">
    <property type="protein sequence ID" value="BAL55330.1"/>
    <property type="molecule type" value="Genomic_DNA"/>
</dbReference>
<feature type="region of interest" description="Disordered" evidence="8">
    <location>
        <begin position="1"/>
        <end position="35"/>
    </location>
</feature>
<dbReference type="CDD" id="cd00364">
    <property type="entry name" value="Ribosomal_uS17"/>
    <property type="match status" value="1"/>
</dbReference>
<comment type="subunit">
    <text evidence="6">Part of the 30S ribosomal subunit.</text>
</comment>
<reference evidence="9" key="1">
    <citation type="journal article" date="2005" name="Environ. Microbiol.">
        <title>Genetic and functional properties of uncultivated thermophilic crenarchaeotes from a subsurface gold mine as revealed by analysis of genome fragments.</title>
        <authorList>
            <person name="Nunoura T."/>
            <person name="Hirayama H."/>
            <person name="Takami H."/>
            <person name="Oida H."/>
            <person name="Nishi S."/>
            <person name="Shimamura S."/>
            <person name="Suzuki Y."/>
            <person name="Inagaki F."/>
            <person name="Takai K."/>
            <person name="Nealson K.H."/>
            <person name="Horikoshi K."/>
        </authorList>
    </citation>
    <scope>NUCLEOTIDE SEQUENCE</scope>
</reference>
<comment type="function">
    <text evidence="6">One of the primary rRNA binding proteins, it binds specifically to the 5'-end of 16S ribosomal RNA.</text>
</comment>
<dbReference type="InterPro" id="IPR012340">
    <property type="entry name" value="NA-bd_OB-fold"/>
</dbReference>
<evidence type="ECO:0000256" key="1">
    <source>
        <dbReference type="ARBA" id="ARBA00010254"/>
    </source>
</evidence>
<sequence>MEHPEQHVPEPAPPEPAAGTAPESTSTPHPVHYGRRKVRIGRVVSDKPQKTIVVAIERNVMHPVYKKTYKRTTKVMAHDEHNQCRVGDIVKIVEWRPLSRRKRWMLVEILQRSHQLGQEGEL</sequence>
<dbReference type="SUPFAM" id="SSF50249">
    <property type="entry name" value="Nucleic acid-binding proteins"/>
    <property type="match status" value="1"/>
</dbReference>
<dbReference type="HAMAP" id="MF_01345_B">
    <property type="entry name" value="Ribosomal_uS17_B"/>
    <property type="match status" value="1"/>
</dbReference>
<evidence type="ECO:0000256" key="7">
    <source>
        <dbReference type="RuleBase" id="RU003872"/>
    </source>
</evidence>
<evidence type="ECO:0000256" key="5">
    <source>
        <dbReference type="ARBA" id="ARBA00023274"/>
    </source>
</evidence>
<dbReference type="NCBIfam" id="TIGR03635">
    <property type="entry name" value="uS17_bact"/>
    <property type="match status" value="1"/>
</dbReference>
<proteinExistence type="inferred from homology"/>
<dbReference type="NCBIfam" id="NF004123">
    <property type="entry name" value="PRK05610.1"/>
    <property type="match status" value="1"/>
</dbReference>
<evidence type="ECO:0000313" key="9">
    <source>
        <dbReference type="EMBL" id="BAL55330.1"/>
    </source>
</evidence>
<dbReference type="Pfam" id="PF00366">
    <property type="entry name" value="Ribosomal_S17"/>
    <property type="match status" value="1"/>
</dbReference>
<dbReference type="InterPro" id="IPR019979">
    <property type="entry name" value="Ribosomal_uS17_CS"/>
</dbReference>
<comment type="similarity">
    <text evidence="1 6 7">Belongs to the universal ribosomal protein uS17 family.</text>
</comment>
<keyword evidence="5 6" id="KW-0687">Ribonucleoprotein</keyword>
<dbReference type="InterPro" id="IPR000266">
    <property type="entry name" value="Ribosomal_uS17"/>
</dbReference>
<organism evidence="9">
    <name type="scientific">uncultured Chlorobiota bacterium</name>
    <dbReference type="NCBI Taxonomy" id="156405"/>
    <lineage>
        <taxon>Bacteria</taxon>
        <taxon>Pseudomonadati</taxon>
        <taxon>Chlorobiota</taxon>
        <taxon>environmental samples</taxon>
    </lineage>
</organism>
<evidence type="ECO:0000256" key="8">
    <source>
        <dbReference type="SAM" id="MobiDB-lite"/>
    </source>
</evidence>
<dbReference type="GO" id="GO:0019843">
    <property type="term" value="F:rRNA binding"/>
    <property type="evidence" value="ECO:0007669"/>
    <property type="project" value="UniProtKB-UniRule"/>
</dbReference>
<dbReference type="Gene3D" id="2.40.50.140">
    <property type="entry name" value="Nucleic acid-binding proteins"/>
    <property type="match status" value="1"/>
</dbReference>
<gene>
    <name evidence="6" type="primary">rpsQ</name>
    <name evidence="9" type="ORF">HGMM_F27B02C32</name>
</gene>
<evidence type="ECO:0000256" key="4">
    <source>
        <dbReference type="ARBA" id="ARBA00022980"/>
    </source>
</evidence>
<name>H5SGP4_9BACT</name>
<dbReference type="PROSITE" id="PS00056">
    <property type="entry name" value="RIBOSOMAL_S17"/>
    <property type="match status" value="1"/>
</dbReference>
<dbReference type="GO" id="GO:0022627">
    <property type="term" value="C:cytosolic small ribosomal subunit"/>
    <property type="evidence" value="ECO:0007669"/>
    <property type="project" value="UniProtKB-UniRule"/>
</dbReference>
<reference evidence="9" key="2">
    <citation type="journal article" date="2012" name="PLoS ONE">
        <title>A Deeply Branching Thermophilic Bacterium with an Ancient Acetyl-CoA Pathway Dominates a Subsurface Ecosystem.</title>
        <authorList>
            <person name="Takami H."/>
            <person name="Noguchi H."/>
            <person name="Takaki Y."/>
            <person name="Uchiyama I."/>
            <person name="Toyoda A."/>
            <person name="Nishi S."/>
            <person name="Chee G.-J."/>
            <person name="Arai W."/>
            <person name="Nunoura T."/>
            <person name="Itoh T."/>
            <person name="Hattori M."/>
            <person name="Takai K."/>
        </authorList>
    </citation>
    <scope>NUCLEOTIDE SEQUENCE</scope>
</reference>
<protein>
    <recommendedName>
        <fullName evidence="6">Small ribosomal subunit protein uS17</fullName>
    </recommendedName>
</protein>
<dbReference type="GO" id="GO:0006412">
    <property type="term" value="P:translation"/>
    <property type="evidence" value="ECO:0007669"/>
    <property type="project" value="UniProtKB-UniRule"/>
</dbReference>
<keyword evidence="2 6" id="KW-0699">rRNA-binding</keyword>
<dbReference type="PANTHER" id="PTHR10744:SF1">
    <property type="entry name" value="SMALL RIBOSOMAL SUBUNIT PROTEIN US17M"/>
    <property type="match status" value="1"/>
</dbReference>
<dbReference type="PANTHER" id="PTHR10744">
    <property type="entry name" value="40S RIBOSOMAL PROTEIN S11 FAMILY MEMBER"/>
    <property type="match status" value="1"/>
</dbReference>
<evidence type="ECO:0000256" key="6">
    <source>
        <dbReference type="HAMAP-Rule" id="MF_01345"/>
    </source>
</evidence>
<dbReference type="AlphaFoldDB" id="H5SGP4"/>